<dbReference type="Proteomes" id="UP001610335">
    <property type="component" value="Unassembled WGS sequence"/>
</dbReference>
<dbReference type="EMBL" id="JBFXLS010000003">
    <property type="protein sequence ID" value="KAL2833814.1"/>
    <property type="molecule type" value="Genomic_DNA"/>
</dbReference>
<name>A0ABR4J1B3_9EURO</name>
<accession>A0ABR4J1B3</accession>
<keyword evidence="2" id="KW-0378">Hydrolase</keyword>
<protein>
    <submittedName>
        <fullName evidence="2">Dienelactone hydrolase</fullName>
    </submittedName>
</protein>
<evidence type="ECO:0000259" key="1">
    <source>
        <dbReference type="Pfam" id="PF01738"/>
    </source>
</evidence>
<dbReference type="PANTHER" id="PTHR47668:SF1">
    <property type="entry name" value="DIENELACTONE HYDROLASE DOMAIN-CONTAINING PROTEIN-RELATED"/>
    <property type="match status" value="1"/>
</dbReference>
<feature type="domain" description="Dienelactone hydrolase" evidence="1">
    <location>
        <begin position="39"/>
        <end position="242"/>
    </location>
</feature>
<dbReference type="Gene3D" id="3.40.50.1820">
    <property type="entry name" value="alpha/beta hydrolase"/>
    <property type="match status" value="1"/>
</dbReference>
<dbReference type="InterPro" id="IPR029058">
    <property type="entry name" value="AB_hydrolase_fold"/>
</dbReference>
<dbReference type="SUPFAM" id="SSF53474">
    <property type="entry name" value="alpha/beta-Hydrolases"/>
    <property type="match status" value="1"/>
</dbReference>
<dbReference type="PANTHER" id="PTHR47668">
    <property type="entry name" value="DIENELACTONE HYDROLASE FAMILY PROTEIN (AFU_ORTHOLOGUE AFUA_6G01940)"/>
    <property type="match status" value="1"/>
</dbReference>
<dbReference type="Pfam" id="PF01738">
    <property type="entry name" value="DLH"/>
    <property type="match status" value="1"/>
</dbReference>
<evidence type="ECO:0000313" key="3">
    <source>
        <dbReference type="Proteomes" id="UP001610335"/>
    </source>
</evidence>
<reference evidence="2 3" key="1">
    <citation type="submission" date="2024-07" db="EMBL/GenBank/DDBJ databases">
        <title>Section-level genome sequencing and comparative genomics of Aspergillus sections Usti and Cavernicolus.</title>
        <authorList>
            <consortium name="Lawrence Berkeley National Laboratory"/>
            <person name="Nybo J.L."/>
            <person name="Vesth T.C."/>
            <person name="Theobald S."/>
            <person name="Frisvad J.C."/>
            <person name="Larsen T.O."/>
            <person name="Kjaerboelling I."/>
            <person name="Rothschild-Mancinelli K."/>
            <person name="Lyhne E.K."/>
            <person name="Kogle M.E."/>
            <person name="Barry K."/>
            <person name="Clum A."/>
            <person name="Na H."/>
            <person name="Ledsgaard L."/>
            <person name="Lin J."/>
            <person name="Lipzen A."/>
            <person name="Kuo A."/>
            <person name="Riley R."/>
            <person name="Mondo S."/>
            <person name="LaButti K."/>
            <person name="Haridas S."/>
            <person name="Pangalinan J."/>
            <person name="Salamov A.A."/>
            <person name="Simmons B.A."/>
            <person name="Magnuson J.K."/>
            <person name="Chen J."/>
            <person name="Drula E."/>
            <person name="Henrissat B."/>
            <person name="Wiebenga A."/>
            <person name="Lubbers R.J."/>
            <person name="Gomes A.C."/>
            <person name="Makela M.R."/>
            <person name="Stajich J."/>
            <person name="Grigoriev I.V."/>
            <person name="Mortensen U.H."/>
            <person name="De vries R.P."/>
            <person name="Baker S.E."/>
            <person name="Andersen M.R."/>
        </authorList>
    </citation>
    <scope>NUCLEOTIDE SEQUENCE [LARGE SCALE GENOMIC DNA]</scope>
    <source>
        <strain evidence="2 3">CBS 600.67</strain>
    </source>
</reference>
<sequence>MSLQACCSSPAVGDPAIATQQETDFAADMSLCVVGDRSSKRGVVLVYDIFGLYPQTKEGAAILSRELNCLVIIPDFFAGNPANMDWVGMDTEDKRKNMMAFFQDRADPVKNLASLLRVMAQTKSLYPQVKSWGIVGLCWGGKLAAMASGSHSYFTVSGQAHPSLLDVADAKAISIPHICLPSPDEPAELLKSYEQAVHTDSEFELYSTMFHGWMGSRADLEAEQNAKEFQRGYKQVSVFFNKWL</sequence>
<comment type="caution">
    <text evidence="2">The sequence shown here is derived from an EMBL/GenBank/DDBJ whole genome shotgun (WGS) entry which is preliminary data.</text>
</comment>
<keyword evidence="3" id="KW-1185">Reference proteome</keyword>
<gene>
    <name evidence="2" type="ORF">BDW59DRAFT_156612</name>
</gene>
<dbReference type="InterPro" id="IPR002925">
    <property type="entry name" value="Dienelactn_hydro"/>
</dbReference>
<dbReference type="GO" id="GO:0016787">
    <property type="term" value="F:hydrolase activity"/>
    <property type="evidence" value="ECO:0007669"/>
    <property type="project" value="UniProtKB-KW"/>
</dbReference>
<evidence type="ECO:0000313" key="2">
    <source>
        <dbReference type="EMBL" id="KAL2833814.1"/>
    </source>
</evidence>
<organism evidence="2 3">
    <name type="scientific">Aspergillus cavernicola</name>
    <dbReference type="NCBI Taxonomy" id="176166"/>
    <lineage>
        <taxon>Eukaryota</taxon>
        <taxon>Fungi</taxon>
        <taxon>Dikarya</taxon>
        <taxon>Ascomycota</taxon>
        <taxon>Pezizomycotina</taxon>
        <taxon>Eurotiomycetes</taxon>
        <taxon>Eurotiomycetidae</taxon>
        <taxon>Eurotiales</taxon>
        <taxon>Aspergillaceae</taxon>
        <taxon>Aspergillus</taxon>
        <taxon>Aspergillus subgen. Nidulantes</taxon>
    </lineage>
</organism>
<proteinExistence type="predicted"/>